<dbReference type="OrthoDB" id="5578001at2759"/>
<evidence type="ECO:0000256" key="1">
    <source>
        <dbReference type="SAM" id="MobiDB-lite"/>
    </source>
</evidence>
<name>A0A9N9BA16_9GLOM</name>
<evidence type="ECO:0000313" key="2">
    <source>
        <dbReference type="EMBL" id="CAG8560645.1"/>
    </source>
</evidence>
<accession>A0A9N9BA16</accession>
<protein>
    <submittedName>
        <fullName evidence="2">4157_t:CDS:1</fullName>
    </submittedName>
</protein>
<dbReference type="EMBL" id="CAJVPL010001237">
    <property type="protein sequence ID" value="CAG8560645.1"/>
    <property type="molecule type" value="Genomic_DNA"/>
</dbReference>
<organism evidence="2 3">
    <name type="scientific">Ambispora gerdemannii</name>
    <dbReference type="NCBI Taxonomy" id="144530"/>
    <lineage>
        <taxon>Eukaryota</taxon>
        <taxon>Fungi</taxon>
        <taxon>Fungi incertae sedis</taxon>
        <taxon>Mucoromycota</taxon>
        <taxon>Glomeromycotina</taxon>
        <taxon>Glomeromycetes</taxon>
        <taxon>Archaeosporales</taxon>
        <taxon>Ambisporaceae</taxon>
        <taxon>Ambispora</taxon>
    </lineage>
</organism>
<sequence>MNSTPYSNEFEIRKTAHAALLARYARDYPSLLLLSAFPLVQRVHFLAQQQDLESYFQWQFDASSSFLQREWNPHSSTSVLQDAPIYYKRWDKETLHAMLEFGRKGTQRFVVVLLWEEEKQKFWQKDIKYEEQQELEQEQTKESEKLEFKSWKYYNTKEVLNWEEYLSDGWELVIDLTDQKFNKLKTIIPSDIAEEDESDADYWDQYPASDDKDVAASSESSVQNNRSSGDDDNGESYWDQYGQPLGNRHSTFKTISSSKTLTKSLLDECIHASGKISNVGIENSAFNDNGLETVTNNSKVRFDKTENDREENQNGNTIETALLTSFPPPNDEPAQIDRIQHQETPEKETERLTISTTSPLSSSVQKEALNNEIQTFVSDAVRSVYGMAKLNGISKEKFLELAWDAVTKE</sequence>
<proteinExistence type="predicted"/>
<dbReference type="AlphaFoldDB" id="A0A9N9BA16"/>
<comment type="caution">
    <text evidence="2">The sequence shown here is derived from an EMBL/GenBank/DDBJ whole genome shotgun (WGS) entry which is preliminary data.</text>
</comment>
<reference evidence="2" key="1">
    <citation type="submission" date="2021-06" db="EMBL/GenBank/DDBJ databases">
        <authorList>
            <person name="Kallberg Y."/>
            <person name="Tangrot J."/>
            <person name="Rosling A."/>
        </authorList>
    </citation>
    <scope>NUCLEOTIDE SEQUENCE</scope>
    <source>
        <strain evidence="2">MT106</strain>
    </source>
</reference>
<dbReference type="Proteomes" id="UP000789831">
    <property type="component" value="Unassembled WGS sequence"/>
</dbReference>
<evidence type="ECO:0000313" key="3">
    <source>
        <dbReference type="Proteomes" id="UP000789831"/>
    </source>
</evidence>
<gene>
    <name evidence="2" type="ORF">AGERDE_LOCUS7134</name>
</gene>
<keyword evidence="3" id="KW-1185">Reference proteome</keyword>
<feature type="region of interest" description="Disordered" evidence="1">
    <location>
        <begin position="196"/>
        <end position="243"/>
    </location>
</feature>
<feature type="compositionally biased region" description="Low complexity" evidence="1">
    <location>
        <begin position="217"/>
        <end position="227"/>
    </location>
</feature>